<keyword evidence="5 7" id="KW-1133">Transmembrane helix</keyword>
<feature type="transmembrane region" description="Helical" evidence="7">
    <location>
        <begin position="60"/>
        <end position="84"/>
    </location>
</feature>
<evidence type="ECO:0000313" key="9">
    <source>
        <dbReference type="EMBL" id="MFC4243261.1"/>
    </source>
</evidence>
<dbReference type="PANTHER" id="PTHR43045:SF1">
    <property type="entry name" value="SHIKIMATE TRANSPORTER"/>
    <property type="match status" value="1"/>
</dbReference>
<keyword evidence="6 7" id="KW-0472">Membrane</keyword>
<feature type="transmembrane region" description="Helical" evidence="7">
    <location>
        <begin position="408"/>
        <end position="429"/>
    </location>
</feature>
<protein>
    <submittedName>
        <fullName evidence="9">MFS transporter</fullName>
    </submittedName>
</protein>
<evidence type="ECO:0000259" key="8">
    <source>
        <dbReference type="PROSITE" id="PS50850"/>
    </source>
</evidence>
<organism evidence="9 10">
    <name type="scientific">Gryllotalpicola reticulitermitis</name>
    <dbReference type="NCBI Taxonomy" id="1184153"/>
    <lineage>
        <taxon>Bacteria</taxon>
        <taxon>Bacillati</taxon>
        <taxon>Actinomycetota</taxon>
        <taxon>Actinomycetes</taxon>
        <taxon>Micrococcales</taxon>
        <taxon>Microbacteriaceae</taxon>
        <taxon>Gryllotalpicola</taxon>
    </lineage>
</organism>
<feature type="domain" description="Major facilitator superfamily (MFS) profile" evidence="8">
    <location>
        <begin position="23"/>
        <end position="437"/>
    </location>
</feature>
<dbReference type="Proteomes" id="UP001595900">
    <property type="component" value="Unassembled WGS sequence"/>
</dbReference>
<evidence type="ECO:0000256" key="4">
    <source>
        <dbReference type="ARBA" id="ARBA00022692"/>
    </source>
</evidence>
<evidence type="ECO:0000256" key="6">
    <source>
        <dbReference type="ARBA" id="ARBA00023136"/>
    </source>
</evidence>
<feature type="transmembrane region" description="Helical" evidence="7">
    <location>
        <begin position="195"/>
        <end position="214"/>
    </location>
</feature>
<dbReference type="RefSeq" id="WP_390228273.1">
    <property type="nucleotide sequence ID" value="NZ_JBHSCN010000005.1"/>
</dbReference>
<evidence type="ECO:0000256" key="5">
    <source>
        <dbReference type="ARBA" id="ARBA00022989"/>
    </source>
</evidence>
<feature type="transmembrane region" description="Helical" evidence="7">
    <location>
        <begin position="380"/>
        <end position="402"/>
    </location>
</feature>
<dbReference type="InterPro" id="IPR005829">
    <property type="entry name" value="Sugar_transporter_CS"/>
</dbReference>
<keyword evidence="10" id="KW-1185">Reference proteome</keyword>
<evidence type="ECO:0000256" key="3">
    <source>
        <dbReference type="ARBA" id="ARBA00022475"/>
    </source>
</evidence>
<keyword evidence="2" id="KW-0813">Transport</keyword>
<dbReference type="SUPFAM" id="SSF103473">
    <property type="entry name" value="MFS general substrate transporter"/>
    <property type="match status" value="1"/>
</dbReference>
<accession>A0ABV8Q716</accession>
<evidence type="ECO:0000313" key="10">
    <source>
        <dbReference type="Proteomes" id="UP001595900"/>
    </source>
</evidence>
<reference evidence="10" key="1">
    <citation type="journal article" date="2019" name="Int. J. Syst. Evol. Microbiol.">
        <title>The Global Catalogue of Microorganisms (GCM) 10K type strain sequencing project: providing services to taxonomists for standard genome sequencing and annotation.</title>
        <authorList>
            <consortium name="The Broad Institute Genomics Platform"/>
            <consortium name="The Broad Institute Genome Sequencing Center for Infectious Disease"/>
            <person name="Wu L."/>
            <person name="Ma J."/>
        </authorList>
    </citation>
    <scope>NUCLEOTIDE SEQUENCE [LARGE SCALE GENOMIC DNA]</scope>
    <source>
        <strain evidence="10">CGMCC 1.10363</strain>
    </source>
</reference>
<feature type="transmembrane region" description="Helical" evidence="7">
    <location>
        <begin position="249"/>
        <end position="272"/>
    </location>
</feature>
<dbReference type="InterPro" id="IPR036259">
    <property type="entry name" value="MFS_trans_sf"/>
</dbReference>
<dbReference type="EMBL" id="JBHSCN010000005">
    <property type="protein sequence ID" value="MFC4243261.1"/>
    <property type="molecule type" value="Genomic_DNA"/>
</dbReference>
<evidence type="ECO:0000256" key="1">
    <source>
        <dbReference type="ARBA" id="ARBA00004651"/>
    </source>
</evidence>
<dbReference type="PANTHER" id="PTHR43045">
    <property type="entry name" value="SHIKIMATE TRANSPORTER"/>
    <property type="match status" value="1"/>
</dbReference>
<dbReference type="InterPro" id="IPR011701">
    <property type="entry name" value="MFS"/>
</dbReference>
<feature type="transmembrane region" description="Helical" evidence="7">
    <location>
        <begin position="340"/>
        <end position="368"/>
    </location>
</feature>
<evidence type="ECO:0000256" key="2">
    <source>
        <dbReference type="ARBA" id="ARBA00022448"/>
    </source>
</evidence>
<sequence length="448" mass="47930">MAHSPAPTATVSRSQSIGRAARAGVVSGIGTSIEWYDFYLYGTAGALVFNKLFFPEINPLAGILASFGVFAAGFVTRPLGGIIFGHFGDRVGRKQMLIISMLIMGLSTFCVGLLPSYKTIGIWAPVLLVVLRVIQGLAVGGEWSGAALVAIENAPAHRRGLYGSFPQMGVPFGNLFSTLIFSLVVALPHAEFLSWGWRIPFLLSIVLVGVGLFVRLRLNETPHFEAVTQSNSIVKVPTAVALRHFPMSIVFAVGACFAPFIFSYFLTTFGITYGTTVVHLSQGFVLNTVAIASAVELVTMPFAGALSDKWGRRRTYLVGTIATAIVVIPFFLAVSGGSSAVWFIAVVFCTGFIHPLMYATLAAFSVELFPANIRYSATALGYQFGGLLGGGFAPLILTSLLAVNTHSFALIAAYIFFGCAVTLVCVIFATRRKPLIENVTFEQKAAHV</sequence>
<comment type="caution">
    <text evidence="9">The sequence shown here is derived from an EMBL/GenBank/DDBJ whole genome shotgun (WGS) entry which is preliminary data.</text>
</comment>
<dbReference type="Pfam" id="PF07690">
    <property type="entry name" value="MFS_1"/>
    <property type="match status" value="1"/>
</dbReference>
<feature type="transmembrane region" description="Helical" evidence="7">
    <location>
        <begin position="284"/>
        <end position="303"/>
    </location>
</feature>
<dbReference type="CDD" id="cd17369">
    <property type="entry name" value="MFS_ShiA_like"/>
    <property type="match status" value="1"/>
</dbReference>
<feature type="transmembrane region" description="Helical" evidence="7">
    <location>
        <begin position="96"/>
        <end position="114"/>
    </location>
</feature>
<dbReference type="Gene3D" id="1.20.1250.20">
    <property type="entry name" value="MFS general substrate transporter like domains"/>
    <property type="match status" value="1"/>
</dbReference>
<dbReference type="PROSITE" id="PS00216">
    <property type="entry name" value="SUGAR_TRANSPORT_1"/>
    <property type="match status" value="1"/>
</dbReference>
<keyword evidence="4 7" id="KW-0812">Transmembrane</keyword>
<feature type="transmembrane region" description="Helical" evidence="7">
    <location>
        <begin position="172"/>
        <end position="189"/>
    </location>
</feature>
<dbReference type="PROSITE" id="PS50850">
    <property type="entry name" value="MFS"/>
    <property type="match status" value="1"/>
</dbReference>
<comment type="subcellular location">
    <subcellularLocation>
        <location evidence="1">Cell membrane</location>
        <topology evidence="1">Multi-pass membrane protein</topology>
    </subcellularLocation>
</comment>
<evidence type="ECO:0000256" key="7">
    <source>
        <dbReference type="SAM" id="Phobius"/>
    </source>
</evidence>
<keyword evidence="3" id="KW-1003">Cell membrane</keyword>
<name>A0ABV8Q716_9MICO</name>
<feature type="transmembrane region" description="Helical" evidence="7">
    <location>
        <begin position="315"/>
        <end position="334"/>
    </location>
</feature>
<feature type="transmembrane region" description="Helical" evidence="7">
    <location>
        <begin position="120"/>
        <end position="151"/>
    </location>
</feature>
<gene>
    <name evidence="9" type="ORF">ACFOYW_07730</name>
</gene>
<proteinExistence type="predicted"/>
<dbReference type="InterPro" id="IPR020846">
    <property type="entry name" value="MFS_dom"/>
</dbReference>